<dbReference type="InterPro" id="IPR018060">
    <property type="entry name" value="HTH_AraC"/>
</dbReference>
<proteinExistence type="predicted"/>
<dbReference type="Pfam" id="PF20240">
    <property type="entry name" value="DUF6597"/>
    <property type="match status" value="1"/>
</dbReference>
<accession>A0ABN2DQN4</accession>
<dbReference type="PROSITE" id="PS01124">
    <property type="entry name" value="HTH_ARAC_FAMILY_2"/>
    <property type="match status" value="1"/>
</dbReference>
<dbReference type="InterPro" id="IPR009057">
    <property type="entry name" value="Homeodomain-like_sf"/>
</dbReference>
<dbReference type="Gene3D" id="1.10.10.60">
    <property type="entry name" value="Homeodomain-like"/>
    <property type="match status" value="1"/>
</dbReference>
<organism evidence="5 6">
    <name type="scientific">Kribbella sancticallisti</name>
    <dbReference type="NCBI Taxonomy" id="460087"/>
    <lineage>
        <taxon>Bacteria</taxon>
        <taxon>Bacillati</taxon>
        <taxon>Actinomycetota</taxon>
        <taxon>Actinomycetes</taxon>
        <taxon>Propionibacteriales</taxon>
        <taxon>Kribbellaceae</taxon>
        <taxon>Kribbella</taxon>
    </lineage>
</organism>
<keyword evidence="2" id="KW-0238">DNA-binding</keyword>
<evidence type="ECO:0000313" key="5">
    <source>
        <dbReference type="EMBL" id="GAA1583707.1"/>
    </source>
</evidence>
<evidence type="ECO:0000256" key="3">
    <source>
        <dbReference type="ARBA" id="ARBA00023163"/>
    </source>
</evidence>
<evidence type="ECO:0000256" key="1">
    <source>
        <dbReference type="ARBA" id="ARBA00023015"/>
    </source>
</evidence>
<protein>
    <recommendedName>
        <fullName evidence="4">HTH araC/xylS-type domain-containing protein</fullName>
    </recommendedName>
</protein>
<reference evidence="5 6" key="1">
    <citation type="journal article" date="2019" name="Int. J. Syst. Evol. Microbiol.">
        <title>The Global Catalogue of Microorganisms (GCM) 10K type strain sequencing project: providing services to taxonomists for standard genome sequencing and annotation.</title>
        <authorList>
            <consortium name="The Broad Institute Genomics Platform"/>
            <consortium name="The Broad Institute Genome Sequencing Center for Infectious Disease"/>
            <person name="Wu L."/>
            <person name="Ma J."/>
        </authorList>
    </citation>
    <scope>NUCLEOTIDE SEQUENCE [LARGE SCALE GENOMIC DNA]</scope>
    <source>
        <strain evidence="5 6">JCM 14969</strain>
    </source>
</reference>
<dbReference type="PANTHER" id="PTHR46796">
    <property type="entry name" value="HTH-TYPE TRANSCRIPTIONAL ACTIVATOR RHAS-RELATED"/>
    <property type="match status" value="1"/>
</dbReference>
<dbReference type="InterPro" id="IPR050204">
    <property type="entry name" value="AraC_XylS_family_regulators"/>
</dbReference>
<evidence type="ECO:0000259" key="4">
    <source>
        <dbReference type="PROSITE" id="PS01124"/>
    </source>
</evidence>
<dbReference type="SUPFAM" id="SSF46689">
    <property type="entry name" value="Homeodomain-like"/>
    <property type="match status" value="1"/>
</dbReference>
<keyword evidence="3" id="KW-0804">Transcription</keyword>
<dbReference type="InterPro" id="IPR046532">
    <property type="entry name" value="DUF6597"/>
</dbReference>
<evidence type="ECO:0000256" key="2">
    <source>
        <dbReference type="ARBA" id="ARBA00023125"/>
    </source>
</evidence>
<evidence type="ECO:0000313" key="6">
    <source>
        <dbReference type="Proteomes" id="UP001500393"/>
    </source>
</evidence>
<sequence>MTYTGHIVAPVVAYQRFPPPVAQRDAVEHYWMVEAPGSPAEVKREILIPNGRPGLAVALAEPGTRQDPLTGDRWTNDAALFGIMTRPHVLTQTGMSSYVGAELKPWGIAALGLPDRLVDGVLPLAAWTDPRTTERLARELAGLKFGQPRADRLAEFVGRRLQVVRQVDLVDRAVRVIEEARGSLPVAEVASAVGVSYSTLYRVFAGAIGLGPKQYGEIIRYFHFVGGLLGGPADAQATLAALHGYYDQAHAARDFKRYTGVSATSFRAVQKGIAELMHGRSVQDGGQSLR</sequence>
<gene>
    <name evidence="5" type="ORF">GCM10009789_41820</name>
</gene>
<comment type="caution">
    <text evidence="5">The sequence shown here is derived from an EMBL/GenBank/DDBJ whole genome shotgun (WGS) entry which is preliminary data.</text>
</comment>
<dbReference type="SMART" id="SM00342">
    <property type="entry name" value="HTH_ARAC"/>
    <property type="match status" value="1"/>
</dbReference>
<dbReference type="Pfam" id="PF12833">
    <property type="entry name" value="HTH_18"/>
    <property type="match status" value="1"/>
</dbReference>
<dbReference type="Proteomes" id="UP001500393">
    <property type="component" value="Unassembled WGS sequence"/>
</dbReference>
<keyword evidence="1" id="KW-0805">Transcription regulation</keyword>
<dbReference type="EMBL" id="BAAAOS010000027">
    <property type="protein sequence ID" value="GAA1583707.1"/>
    <property type="molecule type" value="Genomic_DNA"/>
</dbReference>
<feature type="domain" description="HTH araC/xylS-type" evidence="4">
    <location>
        <begin position="171"/>
        <end position="269"/>
    </location>
</feature>
<keyword evidence="6" id="KW-1185">Reference proteome</keyword>
<name>A0ABN2DQN4_9ACTN</name>